<dbReference type="GO" id="GO:0006351">
    <property type="term" value="P:DNA-templated transcription"/>
    <property type="evidence" value="ECO:0007669"/>
    <property type="project" value="InterPro"/>
</dbReference>
<dbReference type="EMBL" id="BDQA01000364">
    <property type="protein sequence ID" value="GBH21819.1"/>
    <property type="molecule type" value="Genomic_RNA"/>
</dbReference>
<feature type="domain" description="RdRp catalytic" evidence="1">
    <location>
        <begin position="250"/>
        <end position="366"/>
    </location>
</feature>
<accession>A0A2V0R951</accession>
<sequence>MISGKTYTDNLASFNRWLERLSRPETQDLRSAIWKNTPAGAPEGGWSRGECQQAFLNRVSLQGPRFSPHMAEREQKELERFLLPWSERPAWKDWGPQTAASYYGPWQGALSTLEEDMSDFRRDWGVIAKPYPFRKAASRLPRSTSSGLPWLTSGWMSNVGGAVVAETQAQWTLDNPRPIPPSMPMWRVDPPGKVRLAWAESKYEALYGAPFIYPIQDAMRKRAVHPFEAWEGQNKVAASLTADLKANPDAAYLSCDYSAFDQSQSPDLVRTVLNDLVHPMIGGIKPRMFETWSENLISGELITPDKVYVGEHEVPSGSVATNFIDSINNALCITGYIRNYGIKNSRYWVQGDDAVIRGEGVEPKDFAEFAQSEYGFKAHPDKQLFGRGELDFLQFSYYGENDYLPTYPVSRVGWRTIGHERYTFDAKEWNEWAVIVRALQQANNAIDNPSVDGLVSWMAQGDSKQLGANLKPKTVFQLSGKAGIEMTSERSRWDPGAAQGNWDVLPIQSVVRKVITGN</sequence>
<dbReference type="PROSITE" id="PS50507">
    <property type="entry name" value="RDRP_SSRNA_POS"/>
    <property type="match status" value="1"/>
</dbReference>
<dbReference type="InterPro" id="IPR043502">
    <property type="entry name" value="DNA/RNA_pol_sf"/>
</dbReference>
<dbReference type="InterPro" id="IPR001205">
    <property type="entry name" value="RNA-dir_pol_C"/>
</dbReference>
<dbReference type="SUPFAM" id="SSF56672">
    <property type="entry name" value="DNA/RNA polymerases"/>
    <property type="match status" value="1"/>
</dbReference>
<dbReference type="GO" id="GO:0039694">
    <property type="term" value="P:viral RNA genome replication"/>
    <property type="evidence" value="ECO:0007669"/>
    <property type="project" value="InterPro"/>
</dbReference>
<dbReference type="InterPro" id="IPR007094">
    <property type="entry name" value="RNA-dir_pol_PSvirus"/>
</dbReference>
<organism evidence="2">
    <name type="scientific">viral metagenome</name>
    <dbReference type="NCBI Taxonomy" id="1070528"/>
    <lineage>
        <taxon>unclassified sequences</taxon>
        <taxon>metagenomes</taxon>
        <taxon>organismal metagenomes</taxon>
    </lineage>
</organism>
<dbReference type="Pfam" id="PF00680">
    <property type="entry name" value="RdRP_1"/>
    <property type="match status" value="1"/>
</dbReference>
<name>A0A2V0R951_9ZZZZ</name>
<proteinExistence type="predicted"/>
<comment type="caution">
    <text evidence="2">The sequence shown here is derived from an EMBL/GenBank/DDBJ whole genome shotgun (WGS) entry which is preliminary data.</text>
</comment>
<dbReference type="GO" id="GO:0003968">
    <property type="term" value="F:RNA-directed RNA polymerase activity"/>
    <property type="evidence" value="ECO:0007669"/>
    <property type="project" value="InterPro"/>
</dbReference>
<dbReference type="GO" id="GO:0003723">
    <property type="term" value="F:RNA binding"/>
    <property type="evidence" value="ECO:0007669"/>
    <property type="project" value="InterPro"/>
</dbReference>
<dbReference type="AlphaFoldDB" id="A0A2V0R951"/>
<evidence type="ECO:0000313" key="2">
    <source>
        <dbReference type="EMBL" id="GBH21819.1"/>
    </source>
</evidence>
<reference evidence="2" key="1">
    <citation type="submission" date="2017-04" db="EMBL/GenBank/DDBJ databases">
        <title>Unveiling RNA virosphere associated with marine microorganisms.</title>
        <authorList>
            <person name="Urayama S."/>
            <person name="Takaki Y."/>
            <person name="Nishi S."/>
            <person name="Yoshida Y."/>
            <person name="Deguchi S."/>
            <person name="Takai K."/>
            <person name="Nunoura T."/>
        </authorList>
    </citation>
    <scope>NUCLEOTIDE SEQUENCE</scope>
</reference>
<protein>
    <submittedName>
        <fullName evidence="2">RdRp</fullName>
    </submittedName>
</protein>
<evidence type="ECO:0000259" key="1">
    <source>
        <dbReference type="PROSITE" id="PS50507"/>
    </source>
</evidence>